<dbReference type="PANTHER" id="PTHR10763">
    <property type="entry name" value="CELL DIVISION CONTROL PROTEIN 6-RELATED"/>
    <property type="match status" value="1"/>
</dbReference>
<protein>
    <submittedName>
        <fullName evidence="1">AAA family ATPase</fullName>
    </submittedName>
</protein>
<comment type="caution">
    <text evidence="1">The sequence shown here is derived from an EMBL/GenBank/DDBJ whole genome shotgun (WGS) entry which is preliminary data.</text>
</comment>
<proteinExistence type="predicted"/>
<name>A0A429GJC1_9CREN</name>
<dbReference type="SUPFAM" id="SSF52540">
    <property type="entry name" value="P-loop containing nucleoside triphosphate hydrolases"/>
    <property type="match status" value="1"/>
</dbReference>
<dbReference type="AlphaFoldDB" id="A0A429GJC1"/>
<dbReference type="RefSeq" id="WP_125671758.1">
    <property type="nucleotide sequence ID" value="NZ_RCOS01000110.1"/>
</dbReference>
<dbReference type="InterPro" id="IPR027417">
    <property type="entry name" value="P-loop_NTPase"/>
</dbReference>
<dbReference type="Proteomes" id="UP000277582">
    <property type="component" value="Unassembled WGS sequence"/>
</dbReference>
<gene>
    <name evidence="1" type="ORF">D6D85_09535</name>
    <name evidence="2" type="ORF">EF810_05550</name>
</gene>
<keyword evidence="3" id="KW-1185">Reference proteome</keyword>
<accession>A0A429GJC1</accession>
<dbReference type="Gene3D" id="1.10.8.60">
    <property type="match status" value="1"/>
</dbReference>
<evidence type="ECO:0000313" key="4">
    <source>
        <dbReference type="Proteomes" id="UP000316217"/>
    </source>
</evidence>
<dbReference type="InterPro" id="IPR050311">
    <property type="entry name" value="ORC1/CDC6"/>
</dbReference>
<evidence type="ECO:0000313" key="2">
    <source>
        <dbReference type="EMBL" id="RZN60759.1"/>
    </source>
</evidence>
<dbReference type="Proteomes" id="UP000316217">
    <property type="component" value="Unassembled WGS sequence"/>
</dbReference>
<organism evidence="1 3">
    <name type="scientific">Candidatus Methanodesulfokora washburnensis</name>
    <dbReference type="NCBI Taxonomy" id="2478471"/>
    <lineage>
        <taxon>Archaea</taxon>
        <taxon>Thermoproteota</taxon>
        <taxon>Candidatus Korarchaeia</taxon>
        <taxon>Candidatus Korarchaeia incertae sedis</taxon>
        <taxon>Candidatus Methanodesulfokora</taxon>
    </lineage>
</organism>
<reference evidence="1 3" key="1">
    <citation type="submission" date="2018-10" db="EMBL/GenBank/DDBJ databases">
        <title>Co-occurring genomic capacity for anaerobic methane metabolism and dissimilatory sulfite reduction discovered in the Korarchaeota.</title>
        <authorList>
            <person name="Mckay L.J."/>
            <person name="Dlakic M."/>
            <person name="Fields M.W."/>
            <person name="Delmont T.O."/>
            <person name="Eren A.M."/>
            <person name="Jay Z.J."/>
            <person name="Klingelsmith K.B."/>
            <person name="Rusch D.B."/>
            <person name="Inskeep W.P."/>
        </authorList>
    </citation>
    <scope>NUCLEOTIDE SEQUENCE [LARGE SCALE GENOMIC DNA]</scope>
    <source>
        <strain evidence="1 3">MDKW</strain>
    </source>
</reference>
<evidence type="ECO:0000313" key="3">
    <source>
        <dbReference type="Proteomes" id="UP000277582"/>
    </source>
</evidence>
<reference evidence="2 4" key="2">
    <citation type="journal article" date="2019" name="Nat. Microbiol.">
        <title>Wide diversity of methane and short-chain alkane metabolisms in uncultured archaea.</title>
        <authorList>
            <person name="Borrel G."/>
            <person name="Adam P.S."/>
            <person name="McKay L.J."/>
            <person name="Chen L.X."/>
            <person name="Sierra-Garcia I.N."/>
            <person name="Sieber C.M."/>
            <person name="Letourneur Q."/>
            <person name="Ghozlane A."/>
            <person name="Andersen G.L."/>
            <person name="Li W.J."/>
            <person name="Hallam S.J."/>
            <person name="Muyzer G."/>
            <person name="de Oliveira V.M."/>
            <person name="Inskeep W.P."/>
            <person name="Banfield J.F."/>
            <person name="Gribaldo S."/>
        </authorList>
    </citation>
    <scope>NUCLEOTIDE SEQUENCE [LARGE SCALE GENOMIC DNA]</scope>
    <source>
        <strain evidence="2">NM4</strain>
    </source>
</reference>
<sequence>MDNLKDPKVFHLAYIPDSIKLRDEANWIATALINHIDRNMIEYIYLAGLTGSGKTVTVRYLTNKMKEYAKEKGIELPIFYIPCYVYNSYSALRVITDSPQGTSWSLLVERAIKKISGKKTVVILDDIDKLSDTRFYRPKWATDDPCYTDRCAPKRRPSKPPLVKAIPEILYLLFENTDASVIFISDAPLWLETLDPDFIGTYMPERLFFPPYTSADLYSILKQRAELGLHSYDEKGLEYIANFVARFYHGNAGIAIRALYYAGSKNKWEKEEIERFFRLSQSIEKA</sequence>
<dbReference type="PANTHER" id="PTHR10763:SF26">
    <property type="entry name" value="CELL DIVISION CONTROL PROTEIN 6 HOMOLOG"/>
    <property type="match status" value="1"/>
</dbReference>
<dbReference type="EMBL" id="RXII01000084">
    <property type="protein sequence ID" value="RZN60759.1"/>
    <property type="molecule type" value="Genomic_DNA"/>
</dbReference>
<dbReference type="OrthoDB" id="53276at2157"/>
<evidence type="ECO:0000313" key="1">
    <source>
        <dbReference type="EMBL" id="RSN73759.1"/>
    </source>
</evidence>
<dbReference type="Gene3D" id="3.40.50.300">
    <property type="entry name" value="P-loop containing nucleotide triphosphate hydrolases"/>
    <property type="match status" value="1"/>
</dbReference>
<dbReference type="EMBL" id="RCOS01000110">
    <property type="protein sequence ID" value="RSN73759.1"/>
    <property type="molecule type" value="Genomic_DNA"/>
</dbReference>